<dbReference type="OrthoDB" id="19502at10239"/>
<name>Q0N481_9ABAC</name>
<proteinExistence type="predicted"/>
<keyword evidence="2" id="KW-1185">Reference proteome</keyword>
<sequence>MYAFSINGGDVQKRFAHKFIDYICKNTIKDYIISDQCTRKQIVVSTKYAASQLMRANKNYFWPNGRRFKCSPIPLTKQRLRFNVGDGDDCRRRLRSRPRQLLSETNRRAHVTNRKSSGETCKPHRRDHDYDHRINTTNTIDNDCEDWGTVVDVELCEENEFDDNDNDLYHQRQQHVNQQPLFNVENSIKHLII</sequence>
<accession>Q0N481</accession>
<dbReference type="RefSeq" id="YP_717555.1">
    <property type="nucleotide sequence ID" value="NC_008293.1"/>
</dbReference>
<evidence type="ECO:0000313" key="2">
    <source>
        <dbReference type="Proteomes" id="UP000214353"/>
    </source>
</evidence>
<dbReference type="Proteomes" id="UP000214353">
    <property type="component" value="Segment"/>
</dbReference>
<dbReference type="GeneID" id="5141835"/>
<dbReference type="EMBL" id="DQ504428">
    <property type="protein sequence ID" value="ABF47362.1"/>
    <property type="molecule type" value="Genomic_DNA"/>
</dbReference>
<dbReference type="KEGG" id="vg:5141835"/>
<evidence type="ECO:0000313" key="1">
    <source>
        <dbReference type="EMBL" id="ABF47362.1"/>
    </source>
</evidence>
<reference evidence="1 2" key="1">
    <citation type="journal article" date="2009" name="BMC Genomics">
        <title>Genomic sequence, organization and characteristics of a new nucleopolyhedrovirus isolated from Clanis bilineata larva.</title>
        <authorList>
            <person name="Zhu S.Y."/>
            <person name="Yi J.P."/>
            <person name="Shen W.D."/>
            <person name="Wang L.Q."/>
            <person name="He H.G."/>
            <person name="Wang Y."/>
            <person name="Li B."/>
            <person name="Wang W.B."/>
        </authorList>
    </citation>
    <scope>NUCLEOTIDE SEQUENCE [LARGE SCALE GENOMIC DNA]</scope>
    <source>
        <strain evidence="1">DZ1</strain>
    </source>
</reference>
<protein>
    <submittedName>
        <fullName evidence="1">LEF-6</fullName>
    </submittedName>
</protein>
<organism evidence="1 2">
    <name type="scientific">Clanis bilineata nucleopolyhedrovirus</name>
    <dbReference type="NCBI Taxonomy" id="1307957"/>
    <lineage>
        <taxon>Viruses</taxon>
        <taxon>Viruses incertae sedis</taxon>
        <taxon>Naldaviricetes</taxon>
        <taxon>Lefavirales</taxon>
        <taxon>Baculoviridae</taxon>
        <taxon>Alphabaculovirus</taxon>
        <taxon>Alphabaculovirus clabilineatae</taxon>
    </lineage>
</organism>